<gene>
    <name evidence="4" type="ORF">RF55_16103</name>
</gene>
<name>A0A0J7K5C7_LASNI</name>
<keyword evidence="2" id="KW-0722">Serine protease inhibitor</keyword>
<dbReference type="Pfam" id="PF00079">
    <property type="entry name" value="Serpin"/>
    <property type="match status" value="1"/>
</dbReference>
<dbReference type="InterPro" id="IPR042185">
    <property type="entry name" value="Serpin_sf_2"/>
</dbReference>
<accession>A0A0J7K5C7</accession>
<dbReference type="Gene3D" id="2.30.39.10">
    <property type="entry name" value="Alpha-1-antitrypsin, domain 1"/>
    <property type="match status" value="1"/>
</dbReference>
<dbReference type="STRING" id="67767.A0A0J7K5C7"/>
<evidence type="ECO:0000313" key="4">
    <source>
        <dbReference type="EMBL" id="KMQ85396.1"/>
    </source>
</evidence>
<reference evidence="4 5" key="1">
    <citation type="submission" date="2015-04" db="EMBL/GenBank/DDBJ databases">
        <title>Lasius niger genome sequencing.</title>
        <authorList>
            <person name="Konorov E.A."/>
            <person name="Nikitin M.A."/>
            <person name="Kirill M.V."/>
            <person name="Chang P."/>
        </authorList>
    </citation>
    <scope>NUCLEOTIDE SEQUENCE [LARGE SCALE GENOMIC DNA]</scope>
    <source>
        <tissue evidence="4">Whole</tissue>
    </source>
</reference>
<dbReference type="InterPro" id="IPR036186">
    <property type="entry name" value="Serpin_sf"/>
</dbReference>
<proteinExistence type="predicted"/>
<evidence type="ECO:0000256" key="2">
    <source>
        <dbReference type="ARBA" id="ARBA00022900"/>
    </source>
</evidence>
<dbReference type="InterPro" id="IPR023796">
    <property type="entry name" value="Serpin_dom"/>
</dbReference>
<protein>
    <submittedName>
        <fullName evidence="4">Antithrombin-iii-like isoform 2 protein</fullName>
    </submittedName>
</protein>
<keyword evidence="5" id="KW-1185">Reference proteome</keyword>
<dbReference type="EMBL" id="LBMM01013980">
    <property type="protein sequence ID" value="KMQ85396.1"/>
    <property type="molecule type" value="Genomic_DNA"/>
</dbReference>
<keyword evidence="1" id="KW-0646">Protease inhibitor</keyword>
<evidence type="ECO:0000256" key="1">
    <source>
        <dbReference type="ARBA" id="ARBA00022690"/>
    </source>
</evidence>
<sequence>MHVMEFPYTNENRSLLVFLPGSIILSDSMFRKCFKADDVICDLIERLLTEEGICKLRNLLDSDTPSENVIDFSTGPIFELERNMPMRELLRDLGIEELLKPDAINLDSFFVDDDSAHLGNVVHRICVKVTKRTLSRVQLT</sequence>
<organism evidence="4 5">
    <name type="scientific">Lasius niger</name>
    <name type="common">Black garden ant</name>
    <dbReference type="NCBI Taxonomy" id="67767"/>
    <lineage>
        <taxon>Eukaryota</taxon>
        <taxon>Metazoa</taxon>
        <taxon>Ecdysozoa</taxon>
        <taxon>Arthropoda</taxon>
        <taxon>Hexapoda</taxon>
        <taxon>Insecta</taxon>
        <taxon>Pterygota</taxon>
        <taxon>Neoptera</taxon>
        <taxon>Endopterygota</taxon>
        <taxon>Hymenoptera</taxon>
        <taxon>Apocrita</taxon>
        <taxon>Aculeata</taxon>
        <taxon>Formicoidea</taxon>
        <taxon>Formicidae</taxon>
        <taxon>Formicinae</taxon>
        <taxon>Lasius</taxon>
        <taxon>Lasius</taxon>
    </lineage>
</organism>
<dbReference type="AlphaFoldDB" id="A0A0J7K5C7"/>
<dbReference type="InterPro" id="IPR042178">
    <property type="entry name" value="Serpin_sf_1"/>
</dbReference>
<evidence type="ECO:0000259" key="3">
    <source>
        <dbReference type="Pfam" id="PF00079"/>
    </source>
</evidence>
<evidence type="ECO:0000313" key="5">
    <source>
        <dbReference type="Proteomes" id="UP000036403"/>
    </source>
</evidence>
<comment type="caution">
    <text evidence="4">The sequence shown here is derived from an EMBL/GenBank/DDBJ whole genome shotgun (WGS) entry which is preliminary data.</text>
</comment>
<dbReference type="OrthoDB" id="7552414at2759"/>
<dbReference type="PaxDb" id="67767-A0A0J7K5C7"/>
<dbReference type="SUPFAM" id="SSF56574">
    <property type="entry name" value="Serpins"/>
    <property type="match status" value="1"/>
</dbReference>
<dbReference type="Gene3D" id="3.30.497.10">
    <property type="entry name" value="Antithrombin, subunit I, domain 2"/>
    <property type="match status" value="1"/>
</dbReference>
<dbReference type="Proteomes" id="UP000036403">
    <property type="component" value="Unassembled WGS sequence"/>
</dbReference>
<feature type="domain" description="Serpin" evidence="3">
    <location>
        <begin position="2"/>
        <end position="132"/>
    </location>
</feature>
<dbReference type="GO" id="GO:0004867">
    <property type="term" value="F:serine-type endopeptidase inhibitor activity"/>
    <property type="evidence" value="ECO:0007669"/>
    <property type="project" value="UniProtKB-KW"/>
</dbReference>